<dbReference type="Gene3D" id="3.30.420.10">
    <property type="entry name" value="Ribonuclease H-like superfamily/Ribonuclease H"/>
    <property type="match status" value="1"/>
</dbReference>
<dbReference type="SUPFAM" id="SSF53098">
    <property type="entry name" value="Ribonuclease H-like"/>
    <property type="match status" value="1"/>
</dbReference>
<proteinExistence type="predicted"/>
<dbReference type="OrthoDB" id="6736537at2759"/>
<organism evidence="2 3">
    <name type="scientific">Temnothorax curvispinosus</name>
    <dbReference type="NCBI Taxonomy" id="300111"/>
    <lineage>
        <taxon>Eukaryota</taxon>
        <taxon>Metazoa</taxon>
        <taxon>Ecdysozoa</taxon>
        <taxon>Arthropoda</taxon>
        <taxon>Hexapoda</taxon>
        <taxon>Insecta</taxon>
        <taxon>Pterygota</taxon>
        <taxon>Neoptera</taxon>
        <taxon>Endopterygota</taxon>
        <taxon>Hymenoptera</taxon>
        <taxon>Apocrita</taxon>
        <taxon>Aculeata</taxon>
        <taxon>Formicoidea</taxon>
        <taxon>Formicidae</taxon>
        <taxon>Myrmicinae</taxon>
        <taxon>Temnothorax</taxon>
    </lineage>
</organism>
<dbReference type="GO" id="GO:0003676">
    <property type="term" value="F:nucleic acid binding"/>
    <property type="evidence" value="ECO:0007669"/>
    <property type="project" value="InterPro"/>
</dbReference>
<dbReference type="InterPro" id="IPR040676">
    <property type="entry name" value="DUF5641"/>
</dbReference>
<dbReference type="RefSeq" id="XP_024868107.1">
    <property type="nucleotide sequence ID" value="XM_025012339.1"/>
</dbReference>
<dbReference type="InterPro" id="IPR001584">
    <property type="entry name" value="Integrase_cat-core"/>
</dbReference>
<dbReference type="GO" id="GO:0015074">
    <property type="term" value="P:DNA integration"/>
    <property type="evidence" value="ECO:0007669"/>
    <property type="project" value="InterPro"/>
</dbReference>
<dbReference type="Pfam" id="PF18701">
    <property type="entry name" value="DUF5641"/>
    <property type="match status" value="1"/>
</dbReference>
<dbReference type="Proteomes" id="UP000504618">
    <property type="component" value="Unplaced"/>
</dbReference>
<dbReference type="AlphaFoldDB" id="A0A6J1PEY6"/>
<evidence type="ECO:0000313" key="3">
    <source>
        <dbReference type="RefSeq" id="XP_024868107.1"/>
    </source>
</evidence>
<name>A0A6J1PEY6_9HYME</name>
<keyword evidence="2" id="KW-1185">Reference proteome</keyword>
<reference evidence="3" key="1">
    <citation type="submission" date="2025-08" db="UniProtKB">
        <authorList>
            <consortium name="RefSeq"/>
        </authorList>
    </citation>
    <scope>IDENTIFICATION</scope>
    <source>
        <tissue evidence="3">Whole body</tissue>
    </source>
</reference>
<feature type="domain" description="Integrase catalytic" evidence="1">
    <location>
        <begin position="10"/>
        <end position="192"/>
    </location>
</feature>
<evidence type="ECO:0000259" key="1">
    <source>
        <dbReference type="PROSITE" id="PS50994"/>
    </source>
</evidence>
<accession>A0A6J1PEY6</accession>
<dbReference type="PANTHER" id="PTHR47331:SF1">
    <property type="entry name" value="GAG-LIKE PROTEIN"/>
    <property type="match status" value="1"/>
</dbReference>
<dbReference type="PANTHER" id="PTHR47331">
    <property type="entry name" value="PHD-TYPE DOMAIN-CONTAINING PROTEIN"/>
    <property type="match status" value="1"/>
</dbReference>
<dbReference type="InterPro" id="IPR012337">
    <property type="entry name" value="RNaseH-like_sf"/>
</dbReference>
<sequence>MAELPADRVRQAKPFSISGVDFAGPFNIVTRRARGVSSVKVYACLFVCFSVKAVHLEAAFSLSTDSFLAALQRFVARRGRCSLLYSDCGTNFVGAARELESRMSLAAEREKIKWSFNPPFAPHFGGLWEAGVKTFKTHLRRTVGDQVLSIEEFTTVLAQVEAVLNSRPLCPMSTDPADLEVLSPGHFLTMEPLVSVPTQDVTPLPMNRLSRWQFVQRIHQDFWKRWHQEYLHTLQQRPKWWTSVNPLGVGALVLLKDANMPPLRWRRGRVEALHPGSDGVPRVATVRVADGTITRPLVKLRPLPVGPAPQATDSN</sequence>
<dbReference type="PROSITE" id="PS50994">
    <property type="entry name" value="INTEGRASE"/>
    <property type="match status" value="1"/>
</dbReference>
<protein>
    <submittedName>
        <fullName evidence="3">Uncharacterized protein LOC112452224</fullName>
    </submittedName>
</protein>
<dbReference type="GeneID" id="112452224"/>
<dbReference type="InterPro" id="IPR036397">
    <property type="entry name" value="RNaseH_sf"/>
</dbReference>
<evidence type="ECO:0000313" key="2">
    <source>
        <dbReference type="Proteomes" id="UP000504618"/>
    </source>
</evidence>
<gene>
    <name evidence="3" type="primary">LOC112452224</name>
</gene>